<dbReference type="PROSITE" id="PS50262">
    <property type="entry name" value="G_PROTEIN_RECEP_F1_2"/>
    <property type="match status" value="1"/>
</dbReference>
<dbReference type="PRINTS" id="PR00237">
    <property type="entry name" value="GPCRRHODOPSN"/>
</dbReference>
<dbReference type="EMBL" id="JAUCMX010000001">
    <property type="protein sequence ID" value="KAK3556560.1"/>
    <property type="molecule type" value="Genomic_DNA"/>
</dbReference>
<evidence type="ECO:0000313" key="10">
    <source>
        <dbReference type="EMBL" id="KAK3556560.1"/>
    </source>
</evidence>
<keyword evidence="2" id="KW-1003">Cell membrane</keyword>
<dbReference type="PANTHER" id="PTHR24241:SF127">
    <property type="entry name" value="G-PROTEIN COUPLED RECEPTOR 22-RELATED"/>
    <property type="match status" value="1"/>
</dbReference>
<dbReference type="GO" id="GO:0004930">
    <property type="term" value="F:G protein-coupled receptor activity"/>
    <property type="evidence" value="ECO:0007669"/>
    <property type="project" value="InterPro"/>
</dbReference>
<evidence type="ECO:0000256" key="7">
    <source>
        <dbReference type="SAM" id="MobiDB-lite"/>
    </source>
</evidence>
<dbReference type="GO" id="GO:0032870">
    <property type="term" value="P:cellular response to hormone stimulus"/>
    <property type="evidence" value="ECO:0007669"/>
    <property type="project" value="TreeGrafter"/>
</dbReference>
<dbReference type="GO" id="GO:0005886">
    <property type="term" value="C:plasma membrane"/>
    <property type="evidence" value="ECO:0007669"/>
    <property type="project" value="UniProtKB-SubCell"/>
</dbReference>
<keyword evidence="6" id="KW-0675">Receptor</keyword>
<gene>
    <name evidence="10" type="ORF">QTP70_009535</name>
</gene>
<comment type="subcellular location">
    <subcellularLocation>
        <location evidence="1">Cell membrane</location>
        <topology evidence="1">Multi-pass membrane protein</topology>
    </subcellularLocation>
</comment>
<feature type="transmembrane region" description="Helical" evidence="8">
    <location>
        <begin position="262"/>
        <end position="280"/>
    </location>
</feature>
<keyword evidence="11" id="KW-1185">Reference proteome</keyword>
<feature type="transmembrane region" description="Helical" evidence="8">
    <location>
        <begin position="209"/>
        <end position="229"/>
    </location>
</feature>
<dbReference type="SUPFAM" id="SSF81321">
    <property type="entry name" value="Family A G protein-coupled receptor-like"/>
    <property type="match status" value="2"/>
</dbReference>
<reference evidence="10" key="1">
    <citation type="submission" date="2023-06" db="EMBL/GenBank/DDBJ databases">
        <title>Male Hemibagrus guttatus genome.</title>
        <authorList>
            <person name="Bian C."/>
        </authorList>
    </citation>
    <scope>NUCLEOTIDE SEQUENCE</scope>
    <source>
        <strain evidence="10">Male_cb2023</strain>
        <tissue evidence="10">Muscle</tissue>
    </source>
</reference>
<feature type="region of interest" description="Disordered" evidence="7">
    <location>
        <begin position="302"/>
        <end position="339"/>
    </location>
</feature>
<keyword evidence="4 8" id="KW-1133">Transmembrane helix</keyword>
<evidence type="ECO:0000256" key="2">
    <source>
        <dbReference type="ARBA" id="ARBA00022475"/>
    </source>
</evidence>
<feature type="domain" description="G-protein coupled receptors family 1 profile" evidence="9">
    <location>
        <begin position="108"/>
        <end position="676"/>
    </location>
</feature>
<evidence type="ECO:0000256" key="3">
    <source>
        <dbReference type="ARBA" id="ARBA00022692"/>
    </source>
</evidence>
<keyword evidence="3 8" id="KW-0812">Transmembrane</keyword>
<evidence type="ECO:0000259" key="9">
    <source>
        <dbReference type="PROSITE" id="PS50262"/>
    </source>
</evidence>
<evidence type="ECO:0000256" key="4">
    <source>
        <dbReference type="ARBA" id="ARBA00022989"/>
    </source>
</evidence>
<evidence type="ECO:0000256" key="1">
    <source>
        <dbReference type="ARBA" id="ARBA00004651"/>
    </source>
</evidence>
<feature type="region of interest" description="Disordered" evidence="7">
    <location>
        <begin position="567"/>
        <end position="587"/>
    </location>
</feature>
<feature type="transmembrane region" description="Helical" evidence="8">
    <location>
        <begin position="656"/>
        <end position="678"/>
    </location>
</feature>
<feature type="transmembrane region" description="Helical" evidence="8">
    <location>
        <begin position="620"/>
        <end position="644"/>
    </location>
</feature>
<dbReference type="PANTHER" id="PTHR24241">
    <property type="entry name" value="NEUROPEPTIDE RECEPTOR-RELATED G-PROTEIN COUPLED RECEPTOR"/>
    <property type="match status" value="1"/>
</dbReference>
<keyword evidence="5 8" id="KW-0472">Membrane</keyword>
<feature type="compositionally biased region" description="Low complexity" evidence="7">
    <location>
        <begin position="567"/>
        <end position="583"/>
    </location>
</feature>
<comment type="caution">
    <text evidence="10">The sequence shown here is derived from an EMBL/GenBank/DDBJ whole genome shotgun (WGS) entry which is preliminary data.</text>
</comment>
<dbReference type="AlphaFoldDB" id="A0AAE0RKX7"/>
<dbReference type="Pfam" id="PF00001">
    <property type="entry name" value="7tm_1"/>
    <property type="match status" value="2"/>
</dbReference>
<evidence type="ECO:0000313" key="11">
    <source>
        <dbReference type="Proteomes" id="UP001274896"/>
    </source>
</evidence>
<evidence type="ECO:0000256" key="8">
    <source>
        <dbReference type="SAM" id="Phobius"/>
    </source>
</evidence>
<name>A0AAE0RKX7_9TELE</name>
<feature type="transmembrane region" description="Helical" evidence="8">
    <location>
        <begin position="137"/>
        <end position="157"/>
    </location>
</feature>
<dbReference type="CDD" id="cd00637">
    <property type="entry name" value="7tm_classA_rhodopsin-like"/>
    <property type="match status" value="1"/>
</dbReference>
<protein>
    <recommendedName>
        <fullName evidence="9">G-protein coupled receptors family 1 profile domain-containing protein</fullName>
    </recommendedName>
</protein>
<dbReference type="InterPro" id="IPR000276">
    <property type="entry name" value="GPCR_Rhodpsn"/>
</dbReference>
<dbReference type="Gene3D" id="1.20.1070.10">
    <property type="entry name" value="Rhodopsin 7-helix transmembrane proteins"/>
    <property type="match status" value="2"/>
</dbReference>
<sequence length="737" mass="79223">MAVHRHSPSNLMELEKSCKEEWEKLPKNRGLKGSAANILVPDPTAHLQGSSGVHASTDGSFSEGPTLTLLQSSDGVGAGLVETEEAWLGFRATVSAVLLLELLLGVGGNLTVLVLYCGHCSLLESVSHAVTLSLHTLDLLLCLLCLPITAVLLLLGGASSPHHVLLCCLHESAATFASVGTALNLLLISLDRYDISVRPANRLLTPRRAAFLLAGVWMVSLTLPVLPFVEAGLGSGATDSAPIYSNSTLLCSQLVGTLQAHLFLQAPIFLCSMAVMLFTYSRILQALRIRIGHPARAQRGSTQLIRRPWQLRKKSARSPDHTTKTVSVSPPPLSTGPLVASDTITTVTMNTETNTPSVNTPLIPTPSTAPATAPLVGLSFGAVPLNPIPTVSTITTPLNHNPNASTINTPLHPIISTTTIALNHNPPVSTITTNLNPNPTTPTITTHLNPNSNTSTITIPLNPNSTTSTITSHINSHPNTSTLSFPLNPNLNPTTNTPTSTISFPLNPNPTTSTIFISPKPSTSTSSPTVPPSHTMVASTITISLNLSPSVSTNTTPLKHTASATALPLNPSSTISTTPLSPTVTHAPPSVGVGASVSAILALRRAVRRHRDRRERQKRVFRMSVIIVLSFLLCWAPLSITPLLHLAIGPSDWLERLRVCFLVLAYWTVVLHPLLYAFTRQKLRKVLHTRLRRLRNINNHTQTTARIKQRNRRKHRANFSDATDRCLMEAVLAFFKI</sequence>
<accession>A0AAE0RKX7</accession>
<feature type="transmembrane region" description="Helical" evidence="8">
    <location>
        <begin position="94"/>
        <end position="116"/>
    </location>
</feature>
<dbReference type="GO" id="GO:0042277">
    <property type="term" value="F:peptide binding"/>
    <property type="evidence" value="ECO:0007669"/>
    <property type="project" value="TreeGrafter"/>
</dbReference>
<evidence type="ECO:0000256" key="6">
    <source>
        <dbReference type="ARBA" id="ARBA00023170"/>
    </source>
</evidence>
<feature type="transmembrane region" description="Helical" evidence="8">
    <location>
        <begin position="163"/>
        <end position="188"/>
    </location>
</feature>
<dbReference type="InterPro" id="IPR017452">
    <property type="entry name" value="GPCR_Rhodpsn_7TM"/>
</dbReference>
<proteinExistence type="predicted"/>
<dbReference type="Proteomes" id="UP001274896">
    <property type="component" value="Unassembled WGS sequence"/>
</dbReference>
<organism evidence="10 11">
    <name type="scientific">Hemibagrus guttatus</name>
    <dbReference type="NCBI Taxonomy" id="175788"/>
    <lineage>
        <taxon>Eukaryota</taxon>
        <taxon>Metazoa</taxon>
        <taxon>Chordata</taxon>
        <taxon>Craniata</taxon>
        <taxon>Vertebrata</taxon>
        <taxon>Euteleostomi</taxon>
        <taxon>Actinopterygii</taxon>
        <taxon>Neopterygii</taxon>
        <taxon>Teleostei</taxon>
        <taxon>Ostariophysi</taxon>
        <taxon>Siluriformes</taxon>
        <taxon>Bagridae</taxon>
        <taxon>Hemibagrus</taxon>
    </lineage>
</organism>
<evidence type="ECO:0000256" key="5">
    <source>
        <dbReference type="ARBA" id="ARBA00023136"/>
    </source>
</evidence>